<protein>
    <recommendedName>
        <fullName evidence="1">HNH nuclease domain-containing protein</fullName>
    </recommendedName>
</protein>
<evidence type="ECO:0000313" key="3">
    <source>
        <dbReference type="Proteomes" id="UP000028565"/>
    </source>
</evidence>
<dbReference type="InterPro" id="IPR003615">
    <property type="entry name" value="HNH_nuc"/>
</dbReference>
<dbReference type="KEGG" id="vg:22112936"/>
<feature type="domain" description="HNH nuclease" evidence="1">
    <location>
        <begin position="46"/>
        <end position="103"/>
    </location>
</feature>
<dbReference type="RefSeq" id="YP_009097930.1">
    <property type="nucleotide sequence ID" value="NC_025415.1"/>
</dbReference>
<dbReference type="GeneID" id="22112936"/>
<evidence type="ECO:0000259" key="1">
    <source>
        <dbReference type="SMART" id="SM00507"/>
    </source>
</evidence>
<gene>
    <name evidence="2" type="ORF">LDB25A_051</name>
</gene>
<dbReference type="EMBL" id="KJ564036">
    <property type="protein sequence ID" value="AIF54375.1"/>
    <property type="molecule type" value="Genomic_DNA"/>
</dbReference>
<dbReference type="Gene3D" id="1.10.30.50">
    <property type="match status" value="1"/>
</dbReference>
<organism evidence="2 3">
    <name type="scientific">Lactobacillus phage Ld25A</name>
    <dbReference type="NCBI Taxonomy" id="1500734"/>
    <lineage>
        <taxon>Viruses</taxon>
        <taxon>Duplodnaviria</taxon>
        <taxon>Heunggongvirae</taxon>
        <taxon>Uroviricota</taxon>
        <taxon>Caudoviricetes</taxon>
        <taxon>Cequinquevirus</taxon>
        <taxon>Cequinquevirus Ld25A</taxon>
    </lineage>
</organism>
<dbReference type="OrthoDB" id="13407at10239"/>
<evidence type="ECO:0000313" key="2">
    <source>
        <dbReference type="EMBL" id="AIF54375.1"/>
    </source>
</evidence>
<dbReference type="SMART" id="SM00507">
    <property type="entry name" value="HNHc"/>
    <property type="match status" value="1"/>
</dbReference>
<name>A0A075KK56_9CAUD</name>
<accession>A0A075KK56</accession>
<dbReference type="CDD" id="cd00085">
    <property type="entry name" value="HNHc"/>
    <property type="match status" value="1"/>
</dbReference>
<sequence>MTDYISCARCGRIHAKGYVCKVGKRRKHYRYDYAEAKLRNTYKWHKKSEEIRERSKYLCSVCLDEGKYNYRNLEVHHITKLRVEPSLLLVDSNLICLCREHHRLADAGMIDDDYLRELARRRDEES</sequence>
<keyword evidence="3" id="KW-1185">Reference proteome</keyword>
<reference evidence="2 3" key="1">
    <citation type="submission" date="2014-03" db="EMBL/GenBank/DDBJ databases">
        <title>Lactobacillus delbrueckii subsp. bulgaricus Group b Phages.</title>
        <authorList>
            <person name="Casey E.D."/>
            <person name="Mahony J."/>
            <person name="O'Connell-Motherway M."/>
            <person name="Bottacini F."/>
            <person name="Cornelissen A."/>
            <person name="Neve H."/>
            <person name="Heller K."/>
            <person name="Noben J.-P."/>
            <person name="Dal Bello F."/>
            <person name="van Sinderen D."/>
        </authorList>
    </citation>
    <scope>NUCLEOTIDE SEQUENCE [LARGE SCALE GENOMIC DNA]</scope>
</reference>
<proteinExistence type="predicted"/>
<dbReference type="Proteomes" id="UP000028565">
    <property type="component" value="Segment"/>
</dbReference>